<accession>A0A834LLD4</accession>
<proteinExistence type="predicted"/>
<name>A0A834LLD4_RHOSS</name>
<dbReference type="AlphaFoldDB" id="A0A834LLD4"/>
<evidence type="ECO:0000313" key="1">
    <source>
        <dbReference type="EMBL" id="KAF7140342.1"/>
    </source>
</evidence>
<comment type="caution">
    <text evidence="1">The sequence shown here is derived from an EMBL/GenBank/DDBJ whole genome shotgun (WGS) entry which is preliminary data.</text>
</comment>
<organism evidence="1 2">
    <name type="scientific">Rhododendron simsii</name>
    <name type="common">Sims's rhododendron</name>
    <dbReference type="NCBI Taxonomy" id="118357"/>
    <lineage>
        <taxon>Eukaryota</taxon>
        <taxon>Viridiplantae</taxon>
        <taxon>Streptophyta</taxon>
        <taxon>Embryophyta</taxon>
        <taxon>Tracheophyta</taxon>
        <taxon>Spermatophyta</taxon>
        <taxon>Magnoliopsida</taxon>
        <taxon>eudicotyledons</taxon>
        <taxon>Gunneridae</taxon>
        <taxon>Pentapetalae</taxon>
        <taxon>asterids</taxon>
        <taxon>Ericales</taxon>
        <taxon>Ericaceae</taxon>
        <taxon>Ericoideae</taxon>
        <taxon>Rhodoreae</taxon>
        <taxon>Rhododendron</taxon>
    </lineage>
</organism>
<gene>
    <name evidence="1" type="ORF">RHSIM_Rhsim06G0031600</name>
</gene>
<keyword evidence="2" id="KW-1185">Reference proteome</keyword>
<sequence length="99" mass="10687">MNGRTTVLILFFWAVLTIVTPILVRLSASAAKPAIFFEGEMIEGTKAGLKTWLPRRALVATAPPQPPPLPLAPTTGPEMAPQFGIKKVTTDDDRGSYHS</sequence>
<dbReference type="Proteomes" id="UP000626092">
    <property type="component" value="Unassembled WGS sequence"/>
</dbReference>
<dbReference type="OrthoDB" id="1304015at2759"/>
<reference evidence="1" key="1">
    <citation type="submission" date="2019-11" db="EMBL/GenBank/DDBJ databases">
        <authorList>
            <person name="Liu Y."/>
            <person name="Hou J."/>
            <person name="Li T.-Q."/>
            <person name="Guan C.-H."/>
            <person name="Wu X."/>
            <person name="Wu H.-Z."/>
            <person name="Ling F."/>
            <person name="Zhang R."/>
            <person name="Shi X.-G."/>
            <person name="Ren J.-P."/>
            <person name="Chen E.-F."/>
            <person name="Sun J.-M."/>
        </authorList>
    </citation>
    <scope>NUCLEOTIDE SEQUENCE</scope>
    <source>
        <strain evidence="1">Adult_tree_wgs_1</strain>
        <tissue evidence="1">Leaves</tissue>
    </source>
</reference>
<protein>
    <submittedName>
        <fullName evidence="1">Uncharacterized protein</fullName>
    </submittedName>
</protein>
<dbReference type="PANTHER" id="PTHR38396:SF1">
    <property type="entry name" value="TRANSMEMBRANE PROTEIN"/>
    <property type="match status" value="1"/>
</dbReference>
<dbReference type="PANTHER" id="PTHR38396">
    <property type="entry name" value="TRANSMEMBRANE PROTEIN"/>
    <property type="match status" value="1"/>
</dbReference>
<evidence type="ECO:0000313" key="2">
    <source>
        <dbReference type="Proteomes" id="UP000626092"/>
    </source>
</evidence>
<dbReference type="EMBL" id="WJXA01000006">
    <property type="protein sequence ID" value="KAF7140342.1"/>
    <property type="molecule type" value="Genomic_DNA"/>
</dbReference>